<feature type="transmembrane region" description="Helical" evidence="5">
    <location>
        <begin position="6"/>
        <end position="24"/>
    </location>
</feature>
<feature type="non-terminal residue" evidence="7">
    <location>
        <position position="1"/>
    </location>
</feature>
<feature type="transmembrane region" description="Helical" evidence="5">
    <location>
        <begin position="117"/>
        <end position="134"/>
    </location>
</feature>
<dbReference type="EMBL" id="LAZR01061982">
    <property type="protein sequence ID" value="KKK62458.1"/>
    <property type="molecule type" value="Genomic_DNA"/>
</dbReference>
<evidence type="ECO:0000256" key="2">
    <source>
        <dbReference type="ARBA" id="ARBA00022692"/>
    </source>
</evidence>
<organism evidence="7">
    <name type="scientific">marine sediment metagenome</name>
    <dbReference type="NCBI Taxonomy" id="412755"/>
    <lineage>
        <taxon>unclassified sequences</taxon>
        <taxon>metagenomes</taxon>
        <taxon>ecological metagenomes</taxon>
    </lineage>
</organism>
<sequence>VCLLIPECVLIAVAVAIYVAGAFVEAPKRWSWIAVAGILAAAVALALQGGPSVVDGPLTGDSLAYFARWMALAFGALLVLLASRPLATPGTPEYVGSLLLAIAGLMLVGGASELVLLFLGLELISIPTYILLYLGRRDSANQDPASQDSASQESAAKYFYLSILASAMLLYGFSFFYGTTGSTDLAAVHGAGDVSAGFADLTKVVLVLIIAGLGFKIAAVPFHFYAPDVYQGTTHANAAMLSVLPKAAGFVALVRLVVVAMPGMESYSWRIALVLSVATMTFGNVVALWQDNLRRLLAYSSIAHAGYMLIGLAVAAASNATGVPAGLDGVGALLFYLCVYTAATIGTFAVLDYLGRRDAPVEAV</sequence>
<dbReference type="AlphaFoldDB" id="A0A0F8X0M8"/>
<evidence type="ECO:0000313" key="7">
    <source>
        <dbReference type="EMBL" id="KKK62458.1"/>
    </source>
</evidence>
<dbReference type="GO" id="GO:0016020">
    <property type="term" value="C:membrane"/>
    <property type="evidence" value="ECO:0007669"/>
    <property type="project" value="UniProtKB-SubCell"/>
</dbReference>
<evidence type="ECO:0000256" key="3">
    <source>
        <dbReference type="ARBA" id="ARBA00022989"/>
    </source>
</evidence>
<dbReference type="Pfam" id="PF00361">
    <property type="entry name" value="Proton_antipo_M"/>
    <property type="match status" value="1"/>
</dbReference>
<feature type="transmembrane region" description="Helical" evidence="5">
    <location>
        <begin position="155"/>
        <end position="177"/>
    </location>
</feature>
<evidence type="ECO:0000256" key="1">
    <source>
        <dbReference type="ARBA" id="ARBA00004141"/>
    </source>
</evidence>
<feature type="transmembrane region" description="Helical" evidence="5">
    <location>
        <begin position="31"/>
        <end position="50"/>
    </location>
</feature>
<feature type="non-terminal residue" evidence="7">
    <location>
        <position position="364"/>
    </location>
</feature>
<comment type="subcellular location">
    <subcellularLocation>
        <location evidence="1">Membrane</location>
        <topology evidence="1">Multi-pass membrane protein</topology>
    </subcellularLocation>
</comment>
<evidence type="ECO:0000256" key="4">
    <source>
        <dbReference type="ARBA" id="ARBA00023136"/>
    </source>
</evidence>
<accession>A0A0F8X0M8</accession>
<keyword evidence="3 5" id="KW-1133">Transmembrane helix</keyword>
<comment type="caution">
    <text evidence="7">The sequence shown here is derived from an EMBL/GenBank/DDBJ whole genome shotgun (WGS) entry which is preliminary data.</text>
</comment>
<evidence type="ECO:0000256" key="5">
    <source>
        <dbReference type="SAM" id="Phobius"/>
    </source>
</evidence>
<name>A0A0F8X0M8_9ZZZZ</name>
<dbReference type="PANTHER" id="PTHR22773">
    <property type="entry name" value="NADH DEHYDROGENASE"/>
    <property type="match status" value="1"/>
</dbReference>
<proteinExistence type="predicted"/>
<feature type="transmembrane region" description="Helical" evidence="5">
    <location>
        <begin position="329"/>
        <end position="351"/>
    </location>
</feature>
<keyword evidence="4 5" id="KW-0472">Membrane</keyword>
<feature type="transmembrane region" description="Helical" evidence="5">
    <location>
        <begin position="94"/>
        <end position="111"/>
    </location>
</feature>
<evidence type="ECO:0000259" key="6">
    <source>
        <dbReference type="Pfam" id="PF00361"/>
    </source>
</evidence>
<reference evidence="7" key="1">
    <citation type="journal article" date="2015" name="Nature">
        <title>Complex archaea that bridge the gap between prokaryotes and eukaryotes.</title>
        <authorList>
            <person name="Spang A."/>
            <person name="Saw J.H."/>
            <person name="Jorgensen S.L."/>
            <person name="Zaremba-Niedzwiedzka K."/>
            <person name="Martijn J."/>
            <person name="Lind A.E."/>
            <person name="van Eijk R."/>
            <person name="Schleper C."/>
            <person name="Guy L."/>
            <person name="Ettema T.J."/>
        </authorList>
    </citation>
    <scope>NUCLEOTIDE SEQUENCE</scope>
</reference>
<feature type="transmembrane region" description="Helical" evidence="5">
    <location>
        <begin position="296"/>
        <end position="317"/>
    </location>
</feature>
<feature type="transmembrane region" description="Helical" evidence="5">
    <location>
        <begin position="238"/>
        <end position="261"/>
    </location>
</feature>
<feature type="transmembrane region" description="Helical" evidence="5">
    <location>
        <begin position="204"/>
        <end position="226"/>
    </location>
</feature>
<dbReference type="InterPro" id="IPR001750">
    <property type="entry name" value="ND/Mrp_TM"/>
</dbReference>
<feature type="domain" description="NADH:quinone oxidoreductase/Mrp antiporter transmembrane" evidence="6">
    <location>
        <begin position="111"/>
        <end position="351"/>
    </location>
</feature>
<protein>
    <recommendedName>
        <fullName evidence="6">NADH:quinone oxidoreductase/Mrp antiporter transmembrane domain-containing protein</fullName>
    </recommendedName>
</protein>
<gene>
    <name evidence="7" type="ORF">LCGC14_3004130</name>
</gene>
<feature type="transmembrane region" description="Helical" evidence="5">
    <location>
        <begin position="267"/>
        <end position="289"/>
    </location>
</feature>
<keyword evidence="2 5" id="KW-0812">Transmembrane</keyword>
<feature type="transmembrane region" description="Helical" evidence="5">
    <location>
        <begin position="62"/>
        <end position="82"/>
    </location>
</feature>